<sequence length="336" mass="34564">MVSKQLGGLVGPFRLVEPGRGDAAGAAHAAHQLLVVAARLGVLLGKALAVVLLVPPRQDGRPVVEGVGVVETGVDPVFLVTRARRIDETERPDRGIGPVLEQTDEEDRLAVERVVVLVGEEYILGRGGEVGVADDHLTAHLVHGDGVEPATVEVAAGDVGSADALGGRGGRLAILAVRGLGAHVAPGHGVAGLGAAAAGIGFLRGRGQIGGGAVSGLGPATDELALRHGGGGGLGGAVSGRLDVFVFEHFLTPFETRQCLVSTLGLGGADSGGGCSDGFWACLKQEIISYFWGFVNGRGLGLAKKTGWWPVFELVIFLFLRFTRRGANVYLPLPRL</sequence>
<dbReference type="AlphaFoldDB" id="A0A0G1JG51"/>
<dbReference type="EMBL" id="LCJB01000029">
    <property type="protein sequence ID" value="KKT70305.1"/>
    <property type="molecule type" value="Genomic_DNA"/>
</dbReference>
<comment type="caution">
    <text evidence="1">The sequence shown here is derived from an EMBL/GenBank/DDBJ whole genome shotgun (WGS) entry which is preliminary data.</text>
</comment>
<evidence type="ECO:0000313" key="1">
    <source>
        <dbReference type="EMBL" id="KKT70305.1"/>
    </source>
</evidence>
<dbReference type="Proteomes" id="UP000034154">
    <property type="component" value="Unassembled WGS sequence"/>
</dbReference>
<protein>
    <submittedName>
        <fullName evidence="1">Uncharacterized protein</fullName>
    </submittedName>
</protein>
<organism evidence="1 2">
    <name type="scientific">Candidatus Uhrbacteria bacterium GW2011_GWF2_44_350</name>
    <dbReference type="NCBI Taxonomy" id="1619000"/>
    <lineage>
        <taxon>Bacteria</taxon>
        <taxon>Candidatus Uhriibacteriota</taxon>
    </lineage>
</organism>
<evidence type="ECO:0000313" key="2">
    <source>
        <dbReference type="Proteomes" id="UP000034154"/>
    </source>
</evidence>
<name>A0A0G1JG51_9BACT</name>
<gene>
    <name evidence="1" type="ORF">UW63_C0029G0009</name>
</gene>
<reference evidence="1 2" key="1">
    <citation type="journal article" date="2015" name="Nature">
        <title>rRNA introns, odd ribosomes, and small enigmatic genomes across a large radiation of phyla.</title>
        <authorList>
            <person name="Brown C.T."/>
            <person name="Hug L.A."/>
            <person name="Thomas B.C."/>
            <person name="Sharon I."/>
            <person name="Castelle C.J."/>
            <person name="Singh A."/>
            <person name="Wilkins M.J."/>
            <person name="Williams K.H."/>
            <person name="Banfield J.F."/>
        </authorList>
    </citation>
    <scope>NUCLEOTIDE SEQUENCE [LARGE SCALE GENOMIC DNA]</scope>
</reference>
<accession>A0A0G1JG51</accession>
<proteinExistence type="predicted"/>